<organism evidence="1">
    <name type="scientific">marine sediment metagenome</name>
    <dbReference type="NCBI Taxonomy" id="412755"/>
    <lineage>
        <taxon>unclassified sequences</taxon>
        <taxon>metagenomes</taxon>
        <taxon>ecological metagenomes</taxon>
    </lineage>
</organism>
<sequence length="68" mass="7746">MTTDSGPLHRMYLEGGAEVYMTELELEAVKGLVYFCDACAAYHLRPDAQEHEFIKALNEPWRQKGENA</sequence>
<comment type="caution">
    <text evidence="1">The sequence shown here is derived from an EMBL/GenBank/DDBJ whole genome shotgun (WGS) entry which is preliminary data.</text>
</comment>
<gene>
    <name evidence="1" type="ORF">LCGC14_1746140</name>
</gene>
<name>A0A0F9H580_9ZZZZ</name>
<evidence type="ECO:0000313" key="1">
    <source>
        <dbReference type="EMBL" id="KKM06220.1"/>
    </source>
</evidence>
<protein>
    <submittedName>
        <fullName evidence="1">Uncharacterized protein</fullName>
    </submittedName>
</protein>
<reference evidence="1" key="1">
    <citation type="journal article" date="2015" name="Nature">
        <title>Complex archaea that bridge the gap between prokaryotes and eukaryotes.</title>
        <authorList>
            <person name="Spang A."/>
            <person name="Saw J.H."/>
            <person name="Jorgensen S.L."/>
            <person name="Zaremba-Niedzwiedzka K."/>
            <person name="Martijn J."/>
            <person name="Lind A.E."/>
            <person name="van Eijk R."/>
            <person name="Schleper C."/>
            <person name="Guy L."/>
            <person name="Ettema T.J."/>
        </authorList>
    </citation>
    <scope>NUCLEOTIDE SEQUENCE</scope>
</reference>
<accession>A0A0F9H580</accession>
<dbReference type="EMBL" id="LAZR01016045">
    <property type="protein sequence ID" value="KKM06220.1"/>
    <property type="molecule type" value="Genomic_DNA"/>
</dbReference>
<proteinExistence type="predicted"/>
<dbReference type="AlphaFoldDB" id="A0A0F9H580"/>